<evidence type="ECO:0000256" key="1">
    <source>
        <dbReference type="SAM" id="MobiDB-lite"/>
    </source>
</evidence>
<proteinExistence type="predicted"/>
<feature type="region of interest" description="Disordered" evidence="1">
    <location>
        <begin position="54"/>
        <end position="77"/>
    </location>
</feature>
<dbReference type="EMBL" id="JAQNDL010000003">
    <property type="protein sequence ID" value="MDC0720830.1"/>
    <property type="molecule type" value="Genomic_DNA"/>
</dbReference>
<name>A0ABT5E5Z2_9BACT</name>
<comment type="caution">
    <text evidence="2">The sequence shown here is derived from an EMBL/GenBank/DDBJ whole genome shotgun (WGS) entry which is preliminary data.</text>
</comment>
<accession>A0ABT5E5Z2</accession>
<dbReference type="InterPro" id="IPR010686">
    <property type="entry name" value="OBAP-like"/>
</dbReference>
<organism evidence="2 3">
    <name type="scientific">Nannocystis bainbridge</name>
    <dbReference type="NCBI Taxonomy" id="2995303"/>
    <lineage>
        <taxon>Bacteria</taxon>
        <taxon>Pseudomonadati</taxon>
        <taxon>Myxococcota</taxon>
        <taxon>Polyangia</taxon>
        <taxon>Nannocystales</taxon>
        <taxon>Nannocystaceae</taxon>
        <taxon>Nannocystis</taxon>
    </lineage>
</organism>
<feature type="compositionally biased region" description="Gly residues" evidence="1">
    <location>
        <begin position="54"/>
        <end position="66"/>
    </location>
</feature>
<feature type="region of interest" description="Disordered" evidence="1">
    <location>
        <begin position="1"/>
        <end position="30"/>
    </location>
</feature>
<evidence type="ECO:0000313" key="3">
    <source>
        <dbReference type="Proteomes" id="UP001221686"/>
    </source>
</evidence>
<reference evidence="2 3" key="1">
    <citation type="submission" date="2022-11" db="EMBL/GenBank/DDBJ databases">
        <title>Minimal conservation of predation-associated metabolite biosynthetic gene clusters underscores biosynthetic potential of Myxococcota including descriptions for ten novel species: Archangium lansinium sp. nov., Myxococcus landrumus sp. nov., Nannocystis bai.</title>
        <authorList>
            <person name="Ahearne A."/>
            <person name="Stevens C."/>
            <person name="Dowd S."/>
        </authorList>
    </citation>
    <scope>NUCLEOTIDE SEQUENCE [LARGE SCALE GENOMIC DNA]</scope>
    <source>
        <strain evidence="2 3">BB15-2</strain>
    </source>
</reference>
<dbReference type="RefSeq" id="WP_272089339.1">
    <property type="nucleotide sequence ID" value="NZ_JAQNDL010000003.1"/>
</dbReference>
<evidence type="ECO:0000313" key="2">
    <source>
        <dbReference type="EMBL" id="MDC0720830.1"/>
    </source>
</evidence>
<sequence>MSRGAGERPATARPLARKRSRGHGHDMRGALPARARLPLCALLGLAGCHGRGGPAGSAVKGGGAAGDGPARRDEAARSATIRALEGGTLGPQDRTAIEQQLLVLDGYTRAKRETTEEGLPDRALFFCGQHNAEFSQCVLFDGTDAGAHLTGVEYVISPRLYATLPAIERQYWHAHAGEVDSGVLVAPGLTGAAHAELMGELRETYGKGWRTWNTAVDPLPFGEPRLMWSIAPGKLGPATRSEMRSRWTTTPREE</sequence>
<dbReference type="PANTHER" id="PTHR31360">
    <property type="match status" value="1"/>
</dbReference>
<protein>
    <submittedName>
        <fullName evidence="2">DUF1264 domain-containing protein</fullName>
    </submittedName>
</protein>
<keyword evidence="3" id="KW-1185">Reference proteome</keyword>
<dbReference type="Pfam" id="PF06884">
    <property type="entry name" value="DUF1264"/>
    <property type="match status" value="1"/>
</dbReference>
<dbReference type="Proteomes" id="UP001221686">
    <property type="component" value="Unassembled WGS sequence"/>
</dbReference>
<dbReference type="PANTHER" id="PTHR31360:SF0">
    <property type="entry name" value="OIL BODY-ASSOCIATED PROTEIN 1B"/>
    <property type="match status" value="1"/>
</dbReference>
<gene>
    <name evidence="2" type="ORF">POL25_28255</name>
</gene>